<evidence type="ECO:0000256" key="1">
    <source>
        <dbReference type="SAM" id="Phobius"/>
    </source>
</evidence>
<feature type="signal peptide" evidence="2">
    <location>
        <begin position="1"/>
        <end position="23"/>
    </location>
</feature>
<protein>
    <submittedName>
        <fullName evidence="4">Transmembrane protein</fullName>
    </submittedName>
</protein>
<dbReference type="RefSeq" id="XP_004354190.1">
    <property type="nucleotide sequence ID" value="XM_004354138.1"/>
</dbReference>
<accession>F4Q9S9</accession>
<keyword evidence="2" id="KW-0732">Signal</keyword>
<dbReference type="PANTHER" id="PTHR31515:SF0">
    <property type="entry name" value="TRANSMEMBRANE PROTEIN"/>
    <property type="match status" value="1"/>
</dbReference>
<reference evidence="5" key="1">
    <citation type="journal article" date="2011" name="Genome Res.">
        <title>Phylogeny-wide analysis of social amoeba genomes highlights ancient origins for complex intercellular communication.</title>
        <authorList>
            <person name="Heidel A.J."/>
            <person name="Lawal H.M."/>
            <person name="Felder M."/>
            <person name="Schilde C."/>
            <person name="Helps N.R."/>
            <person name="Tunggal B."/>
            <person name="Rivero F."/>
            <person name="John U."/>
            <person name="Schleicher M."/>
            <person name="Eichinger L."/>
            <person name="Platzer M."/>
            <person name="Noegel A.A."/>
            <person name="Schaap P."/>
            <person name="Gloeckner G."/>
        </authorList>
    </citation>
    <scope>NUCLEOTIDE SEQUENCE [LARGE SCALE GENOMIC DNA]</scope>
    <source>
        <strain evidence="5">SH3</strain>
    </source>
</reference>
<dbReference type="KEGG" id="dfa:DFA_10285"/>
<dbReference type="Pfam" id="PF25483">
    <property type="entry name" value="DUF7906"/>
    <property type="match status" value="1"/>
</dbReference>
<evidence type="ECO:0000259" key="3">
    <source>
        <dbReference type="Pfam" id="PF25483"/>
    </source>
</evidence>
<dbReference type="Proteomes" id="UP000007797">
    <property type="component" value="Unassembled WGS sequence"/>
</dbReference>
<keyword evidence="1" id="KW-0472">Membrane</keyword>
<gene>
    <name evidence="4" type="ORF">DFA_10285</name>
</gene>
<dbReference type="EMBL" id="GL883026">
    <property type="protein sequence ID" value="EGG15448.1"/>
    <property type="molecule type" value="Genomic_DNA"/>
</dbReference>
<organism evidence="4 5">
    <name type="scientific">Cavenderia fasciculata</name>
    <name type="common">Slime mold</name>
    <name type="synonym">Dictyostelium fasciculatum</name>
    <dbReference type="NCBI Taxonomy" id="261658"/>
    <lineage>
        <taxon>Eukaryota</taxon>
        <taxon>Amoebozoa</taxon>
        <taxon>Evosea</taxon>
        <taxon>Eumycetozoa</taxon>
        <taxon>Dictyostelia</taxon>
        <taxon>Acytosteliales</taxon>
        <taxon>Cavenderiaceae</taxon>
        <taxon>Cavenderia</taxon>
    </lineage>
</organism>
<dbReference type="AlphaFoldDB" id="F4Q9S9"/>
<name>F4Q9S9_CACFS</name>
<dbReference type="OrthoDB" id="18451at2759"/>
<proteinExistence type="predicted"/>
<dbReference type="InterPro" id="IPR057228">
    <property type="entry name" value="DUF7906"/>
</dbReference>
<feature type="domain" description="DUF7906" evidence="3">
    <location>
        <begin position="47"/>
        <end position="290"/>
    </location>
</feature>
<feature type="chain" id="PRO_5003320082" evidence="2">
    <location>
        <begin position="24"/>
        <end position="737"/>
    </location>
</feature>
<keyword evidence="1 4" id="KW-0812">Transmembrane</keyword>
<dbReference type="GeneID" id="14867616"/>
<keyword evidence="1" id="KW-1133">Transmembrane helix</keyword>
<keyword evidence="5" id="KW-1185">Reference proteome</keyword>
<evidence type="ECO:0000256" key="2">
    <source>
        <dbReference type="SAM" id="SignalP"/>
    </source>
</evidence>
<evidence type="ECO:0000313" key="5">
    <source>
        <dbReference type="Proteomes" id="UP000007797"/>
    </source>
</evidence>
<feature type="transmembrane region" description="Helical" evidence="1">
    <location>
        <begin position="708"/>
        <end position="728"/>
    </location>
</feature>
<evidence type="ECO:0000313" key="4">
    <source>
        <dbReference type="EMBL" id="EGG15448.1"/>
    </source>
</evidence>
<dbReference type="PANTHER" id="PTHR31515">
    <property type="entry name" value="TRANSMEMBRANE PROTEIN-RELATED"/>
    <property type="match status" value="1"/>
</dbReference>
<dbReference type="OMA" id="NRYNIMD"/>
<sequence>MYNNNRFICILLYLLLLLLFVNSQSTRNTPHTSTTTNIIQDEPGGIPFKLQILLIGFQRDGGYGYSLDNKSLQQLLFDSFPTHRPRSIHTSIYSKLFHIFDDQERLYHPKPLLSHYDIDYQVKHLPTSTLLQLESKMSSLLQSTESNVDNENYYLAIEELEVFYENEIRLSSQSNQPVYTIFFVNPSKERLLSSGGLVYQYKLGNHITAPAWIGASRYIVVDLSAGPLKYGSTLHKSTEEKISEGSVSHDSLPRLIEYFQNKEYSGTSLQGASQVEIEAHLSSIIINSLQNVYLSDTNYDFIPLFQKVLIPILIFKDYDPNDQTIKVDIDLNLIEKESKRIFPFSDVKVVMGAHSIHEHKHISMALAKSIKSHSSFELNPITNKFESSLKTFIDSKELLLKLKSEDDILASGLIGEENSKIPTNFNQKDNIQRTKILPIYIFSLINTDENILLDKYHLQVSDQEAIVVLHSPYQFQGIHYQGSQVVDIKPKLINRNIVAGLASCQGLLGPTFRYSPQHDKIKNNYLWSFGHHPFGFFGNTSEISQIFTDIITRNTIITSIQSSTDILNQALQLISDFTNKYLLDSLGFDIDENVPSGGLLIDRFYHSPPSKLPIIKESIKKLHDELDIIYDSTKHSLDLLQTLSPDLIMKKSQKEIISKQLILLNSQVSGFYDYVEAELKQTESQLECCKINSITIGKPSKFTTSKSIFVLSSLALLIILFIMTTNNYKNNQAKKKK</sequence>